<dbReference type="InterPro" id="IPR036397">
    <property type="entry name" value="RNaseH_sf"/>
</dbReference>
<dbReference type="InterPro" id="IPR001584">
    <property type="entry name" value="Integrase_cat-core"/>
</dbReference>
<dbReference type="InterPro" id="IPR050951">
    <property type="entry name" value="Retrovirus_Pol_polyprotein"/>
</dbReference>
<reference evidence="4" key="1">
    <citation type="submission" date="2010-06" db="EMBL/GenBank/DDBJ databases">
        <authorList>
            <person name="Jiang H."/>
            <person name="Abraham K."/>
            <person name="Ali S."/>
            <person name="Alsbrooks S.L."/>
            <person name="Anim B.N."/>
            <person name="Anosike U.S."/>
            <person name="Attaway T."/>
            <person name="Bandaranaike D.P."/>
            <person name="Battles P.K."/>
            <person name="Bell S.N."/>
            <person name="Bell A.V."/>
            <person name="Beltran B."/>
            <person name="Bickham C."/>
            <person name="Bustamante Y."/>
            <person name="Caleb T."/>
            <person name="Canada A."/>
            <person name="Cardenas V."/>
            <person name="Carter K."/>
            <person name="Chacko J."/>
            <person name="Chandrabose M.N."/>
            <person name="Chavez D."/>
            <person name="Chavez A."/>
            <person name="Chen L."/>
            <person name="Chu H.-S."/>
            <person name="Claassen K.J."/>
            <person name="Cockrell R."/>
            <person name="Collins M."/>
            <person name="Cooper J.A."/>
            <person name="Cree A."/>
            <person name="Curry S.M."/>
            <person name="Da Y."/>
            <person name="Dao M.D."/>
            <person name="Das B."/>
            <person name="Davila M.-L."/>
            <person name="Davy-Carroll L."/>
            <person name="Denson S."/>
            <person name="Dinh H."/>
            <person name="Ebong V.E."/>
            <person name="Edwards J.R."/>
            <person name="Egan A."/>
            <person name="El-Daye J."/>
            <person name="Escobedo L."/>
            <person name="Fernandez S."/>
            <person name="Fernando P.R."/>
            <person name="Flagg N."/>
            <person name="Forbes L.D."/>
            <person name="Fowler R.G."/>
            <person name="Fu Q."/>
            <person name="Gabisi R.A."/>
            <person name="Ganer J."/>
            <person name="Garbino Pronczuk A."/>
            <person name="Garcia R.M."/>
            <person name="Garner T."/>
            <person name="Garrett T.E."/>
            <person name="Gonzalez D.A."/>
            <person name="Hamid H."/>
            <person name="Hawkins E.S."/>
            <person name="Hirani K."/>
            <person name="Hogues M.E."/>
            <person name="Hollins B."/>
            <person name="Hsiao C.-H."/>
            <person name="Jabil R."/>
            <person name="James M.L."/>
            <person name="Jhangiani S.N."/>
            <person name="Johnson B."/>
            <person name="Johnson Q."/>
            <person name="Joshi V."/>
            <person name="Kalu J.B."/>
            <person name="Kam C."/>
            <person name="Kashfia A."/>
            <person name="Keebler J."/>
            <person name="Kisamo H."/>
            <person name="Kovar C.L."/>
            <person name="Lago L.A."/>
            <person name="Lai C.-Y."/>
            <person name="Laidlaw J."/>
            <person name="Lara F."/>
            <person name="Le T.-K."/>
            <person name="Lee S.L."/>
            <person name="Legall F.H."/>
            <person name="Lemon S.J."/>
            <person name="Lewis L.R."/>
            <person name="Li B."/>
            <person name="Liu Y."/>
            <person name="Liu Y.-S."/>
            <person name="Lopez J."/>
            <person name="Lozado R.J."/>
            <person name="Lu J."/>
            <person name="Madu R.C."/>
            <person name="Maheshwari M."/>
            <person name="Maheshwari R."/>
            <person name="Malloy K."/>
            <person name="Martinez E."/>
            <person name="Mathew T."/>
            <person name="Mercado I.C."/>
            <person name="Mercado C."/>
            <person name="Meyer B."/>
            <person name="Montgomery K."/>
            <person name="Morgan M.B."/>
            <person name="Munidasa M."/>
            <person name="Nazareth L.V."/>
            <person name="Nelson J."/>
            <person name="Ng B.M."/>
            <person name="Nguyen N.B."/>
            <person name="Nguyen P.Q."/>
            <person name="Nguyen T."/>
            <person name="Obregon M."/>
            <person name="Okwuonu G.O."/>
            <person name="Onwere C.G."/>
            <person name="Orozco G."/>
            <person name="Parra A."/>
            <person name="Patel S."/>
            <person name="Patil S."/>
            <person name="Perez A."/>
            <person name="Perez Y."/>
            <person name="Pham C."/>
            <person name="Primus E.L."/>
            <person name="Pu L.-L."/>
            <person name="Puazo M."/>
            <person name="Qin X."/>
            <person name="Quiroz J.B."/>
            <person name="Reese J."/>
            <person name="Richards S."/>
            <person name="Rives C.M."/>
            <person name="Robberts R."/>
            <person name="Ruiz S.J."/>
            <person name="Ruiz M.J."/>
            <person name="Santibanez J."/>
            <person name="Schneider B.W."/>
            <person name="Sisson I."/>
            <person name="Smith M."/>
            <person name="Sodergren E."/>
            <person name="Song X.-Z."/>
            <person name="Song B.B."/>
            <person name="Summersgill H."/>
            <person name="Thelus R."/>
            <person name="Thornton R.D."/>
            <person name="Trejos Z.Y."/>
            <person name="Usmani K."/>
            <person name="Vattathil S."/>
            <person name="Villasana D."/>
            <person name="Walker D.L."/>
            <person name="Wang S."/>
            <person name="Wang K."/>
            <person name="White C.S."/>
            <person name="Williams A.C."/>
            <person name="Williamson J."/>
            <person name="Wilson K."/>
            <person name="Woghiren I.O."/>
            <person name="Woodworth J.R."/>
            <person name="Worley K.C."/>
            <person name="Wright R.A."/>
            <person name="Wu W."/>
            <person name="Young L."/>
            <person name="Zhang L."/>
            <person name="Zhang J."/>
            <person name="Zhu Y."/>
            <person name="Muzny D.M."/>
            <person name="Weinstock G."/>
            <person name="Gibbs R.A."/>
        </authorList>
    </citation>
    <scope>NUCLEOTIDE SEQUENCE [LARGE SCALE GENOMIC DNA]</scope>
    <source>
        <strain evidence="4">LSR1</strain>
    </source>
</reference>
<keyword evidence="4" id="KW-1185">Reference proteome</keyword>
<name>A0A8R2H646_ACYPI</name>
<dbReference type="OrthoDB" id="6612741at2759"/>
<feature type="domain" description="Integrase catalytic" evidence="2">
    <location>
        <begin position="1"/>
        <end position="78"/>
    </location>
</feature>
<dbReference type="GeneID" id="107882846"/>
<dbReference type="PANTHER" id="PTHR37984">
    <property type="entry name" value="PROTEIN CBG26694"/>
    <property type="match status" value="1"/>
</dbReference>
<protein>
    <recommendedName>
        <fullName evidence="2">Integrase catalytic domain-containing protein</fullName>
    </recommendedName>
</protein>
<keyword evidence="1" id="KW-0175">Coiled coil</keyword>
<dbReference type="AlphaFoldDB" id="A0A8R2H646"/>
<dbReference type="PROSITE" id="PS50994">
    <property type="entry name" value="INTEGRASE"/>
    <property type="match status" value="1"/>
</dbReference>
<evidence type="ECO:0000313" key="4">
    <source>
        <dbReference type="Proteomes" id="UP000007819"/>
    </source>
</evidence>
<dbReference type="SUPFAM" id="SSF53098">
    <property type="entry name" value="Ribonuclease H-like"/>
    <property type="match status" value="1"/>
</dbReference>
<dbReference type="GO" id="GO:0003676">
    <property type="term" value="F:nucleic acid binding"/>
    <property type="evidence" value="ECO:0007669"/>
    <property type="project" value="InterPro"/>
</dbReference>
<dbReference type="EnsemblMetazoa" id="XM_016801842.1">
    <property type="protein sequence ID" value="XP_016657331.1"/>
    <property type="gene ID" value="LOC107882846"/>
</dbReference>
<proteinExistence type="predicted"/>
<dbReference type="GO" id="GO:0015074">
    <property type="term" value="P:DNA integration"/>
    <property type="evidence" value="ECO:0007669"/>
    <property type="project" value="InterPro"/>
</dbReference>
<reference evidence="3" key="2">
    <citation type="submission" date="2022-06" db="UniProtKB">
        <authorList>
            <consortium name="EnsemblMetazoa"/>
        </authorList>
    </citation>
    <scope>IDENTIFICATION</scope>
</reference>
<dbReference type="Gene3D" id="3.30.420.10">
    <property type="entry name" value="Ribonuclease H-like superfamily/Ribonuclease H"/>
    <property type="match status" value="1"/>
</dbReference>
<feature type="coiled-coil region" evidence="1">
    <location>
        <begin position="98"/>
        <end position="125"/>
    </location>
</feature>
<evidence type="ECO:0000256" key="1">
    <source>
        <dbReference type="SAM" id="Coils"/>
    </source>
</evidence>
<accession>A0A8R2H646</accession>
<dbReference type="KEGG" id="api:107882846"/>
<organism evidence="3 4">
    <name type="scientific">Acyrthosiphon pisum</name>
    <name type="common">Pea aphid</name>
    <dbReference type="NCBI Taxonomy" id="7029"/>
    <lineage>
        <taxon>Eukaryota</taxon>
        <taxon>Metazoa</taxon>
        <taxon>Ecdysozoa</taxon>
        <taxon>Arthropoda</taxon>
        <taxon>Hexapoda</taxon>
        <taxon>Insecta</taxon>
        <taxon>Pterygota</taxon>
        <taxon>Neoptera</taxon>
        <taxon>Paraneoptera</taxon>
        <taxon>Hemiptera</taxon>
        <taxon>Sternorrhyncha</taxon>
        <taxon>Aphidomorpha</taxon>
        <taxon>Aphidoidea</taxon>
        <taxon>Aphididae</taxon>
        <taxon>Macrosiphini</taxon>
        <taxon>Acyrthosiphon</taxon>
    </lineage>
</organism>
<sequence>MFKEFVETNDIELSLIASGVPRANGQEERANRTIIPILAKLSPSPDRWDQVLAAEFAVNNSVCRSTGKTPSELLFGIRQKGIINDLVKEYLDIGDDGCRNMEEMRNSAAEQIEKYQENNKKYYDKKHKAAKLYKKVSEKKVLEETNGLKRLVVSAAG</sequence>
<dbReference type="Proteomes" id="UP000007819">
    <property type="component" value="Chromosome X"/>
</dbReference>
<evidence type="ECO:0000313" key="3">
    <source>
        <dbReference type="EnsemblMetazoa" id="XP_016657331.1"/>
    </source>
</evidence>
<dbReference type="InterPro" id="IPR012337">
    <property type="entry name" value="RNaseH-like_sf"/>
</dbReference>
<dbReference type="PANTHER" id="PTHR37984:SF5">
    <property type="entry name" value="PROTEIN NYNRIN-LIKE"/>
    <property type="match status" value="1"/>
</dbReference>
<dbReference type="RefSeq" id="XP_016657331.1">
    <property type="nucleotide sequence ID" value="XM_016801842.1"/>
</dbReference>
<evidence type="ECO:0000259" key="2">
    <source>
        <dbReference type="PROSITE" id="PS50994"/>
    </source>
</evidence>